<feature type="compositionally biased region" description="Polar residues" evidence="1">
    <location>
        <begin position="135"/>
        <end position="152"/>
    </location>
</feature>
<reference evidence="2" key="1">
    <citation type="journal article" date="2022" name="bioRxiv">
        <title>Sequencing and chromosome-scale assembly of the giantPleurodeles waltlgenome.</title>
        <authorList>
            <person name="Brown T."/>
            <person name="Elewa A."/>
            <person name="Iarovenko S."/>
            <person name="Subramanian E."/>
            <person name="Araus A.J."/>
            <person name="Petzold A."/>
            <person name="Susuki M."/>
            <person name="Suzuki K.-i.T."/>
            <person name="Hayashi T."/>
            <person name="Toyoda A."/>
            <person name="Oliveira C."/>
            <person name="Osipova E."/>
            <person name="Leigh N.D."/>
            <person name="Simon A."/>
            <person name="Yun M.H."/>
        </authorList>
    </citation>
    <scope>NUCLEOTIDE SEQUENCE</scope>
    <source>
        <strain evidence="2">20211129_DDA</strain>
        <tissue evidence="2">Liver</tissue>
    </source>
</reference>
<proteinExistence type="predicted"/>
<protein>
    <submittedName>
        <fullName evidence="2">Uncharacterized protein</fullName>
    </submittedName>
</protein>
<name>A0AAV7VL55_PLEWA</name>
<evidence type="ECO:0000256" key="1">
    <source>
        <dbReference type="SAM" id="MobiDB-lite"/>
    </source>
</evidence>
<dbReference type="Gene3D" id="3.30.250.20">
    <property type="entry name" value="L1 transposable element, C-terminal domain"/>
    <property type="match status" value="1"/>
</dbReference>
<gene>
    <name evidence="2" type="ORF">NDU88_006170</name>
</gene>
<feature type="region of interest" description="Disordered" evidence="1">
    <location>
        <begin position="135"/>
        <end position="161"/>
    </location>
</feature>
<sequence length="161" mass="17625">MILPPWAPTNPADGAVQLQRHSYAGVKRKLKDLGYTYMLLYPAKLKVLHAGHSHSPEAAWDCLVRNDGTGTPESLRWGSGKRLRETVELCTAVHRRSRRHCAGRGSQVIVCSDGTLSLERRRQEHEEAKLLVQTVTSEVSSRSGSPGVTSGLSPEGEVEAT</sequence>
<dbReference type="Proteomes" id="UP001066276">
    <property type="component" value="Chromosome 2_1"/>
</dbReference>
<accession>A0AAV7VL55</accession>
<evidence type="ECO:0000313" key="3">
    <source>
        <dbReference type="Proteomes" id="UP001066276"/>
    </source>
</evidence>
<evidence type="ECO:0000313" key="2">
    <source>
        <dbReference type="EMBL" id="KAJ1202370.1"/>
    </source>
</evidence>
<organism evidence="2 3">
    <name type="scientific">Pleurodeles waltl</name>
    <name type="common">Iberian ribbed newt</name>
    <dbReference type="NCBI Taxonomy" id="8319"/>
    <lineage>
        <taxon>Eukaryota</taxon>
        <taxon>Metazoa</taxon>
        <taxon>Chordata</taxon>
        <taxon>Craniata</taxon>
        <taxon>Vertebrata</taxon>
        <taxon>Euteleostomi</taxon>
        <taxon>Amphibia</taxon>
        <taxon>Batrachia</taxon>
        <taxon>Caudata</taxon>
        <taxon>Salamandroidea</taxon>
        <taxon>Salamandridae</taxon>
        <taxon>Pleurodelinae</taxon>
        <taxon>Pleurodeles</taxon>
    </lineage>
</organism>
<keyword evidence="3" id="KW-1185">Reference proteome</keyword>
<dbReference type="AlphaFoldDB" id="A0AAV7VL55"/>
<dbReference type="EMBL" id="JANPWB010000003">
    <property type="protein sequence ID" value="KAJ1202370.1"/>
    <property type="molecule type" value="Genomic_DNA"/>
</dbReference>
<comment type="caution">
    <text evidence="2">The sequence shown here is derived from an EMBL/GenBank/DDBJ whole genome shotgun (WGS) entry which is preliminary data.</text>
</comment>
<dbReference type="InterPro" id="IPR042566">
    <property type="entry name" value="L1_C"/>
</dbReference>